<proteinExistence type="predicted"/>
<organism evidence="2 3">
    <name type="scientific">Nakamurella flava</name>
    <dbReference type="NCBI Taxonomy" id="2576308"/>
    <lineage>
        <taxon>Bacteria</taxon>
        <taxon>Bacillati</taxon>
        <taxon>Actinomycetota</taxon>
        <taxon>Actinomycetes</taxon>
        <taxon>Nakamurellales</taxon>
        <taxon>Nakamurellaceae</taxon>
        <taxon>Nakamurella</taxon>
    </lineage>
</organism>
<protein>
    <submittedName>
        <fullName evidence="2">Uncharacterized protein</fullName>
    </submittedName>
</protein>
<feature type="region of interest" description="Disordered" evidence="1">
    <location>
        <begin position="118"/>
        <end position="149"/>
    </location>
</feature>
<sequence>MTPADRPGRPDDGEARRRLAAIRAQHLAAQPPVDVPLSQELPVALAVNLVLARSDDVVVTLPLAMLSTAGLELSIRAVARRGGDRDGVQLAGPPVPLPGRDPAPPFLFGVVYADGRRADNADARPSGPPGPFSDSTEPRLTFQGGGTQHSGRVSTVSYFLTPAPERGDLTLVTAWPHHHLAATRTTITAAELDAARSRIVTLWPEHAQPPAAPTRWLPRL</sequence>
<dbReference type="Proteomes" id="UP000306985">
    <property type="component" value="Unassembled WGS sequence"/>
</dbReference>
<dbReference type="EMBL" id="SZZH01000006">
    <property type="protein sequence ID" value="TKV57005.1"/>
    <property type="molecule type" value="Genomic_DNA"/>
</dbReference>
<name>A0A4V6Y6P2_9ACTN</name>
<comment type="caution">
    <text evidence="2">The sequence shown here is derived from an EMBL/GenBank/DDBJ whole genome shotgun (WGS) entry which is preliminary data.</text>
</comment>
<accession>A0A4V6Y6P2</accession>
<dbReference type="OrthoDB" id="5186655at2"/>
<evidence type="ECO:0000313" key="3">
    <source>
        <dbReference type="Proteomes" id="UP000306985"/>
    </source>
</evidence>
<reference evidence="2 3" key="1">
    <citation type="submission" date="2019-05" db="EMBL/GenBank/DDBJ databases">
        <title>Nakamurella sp. N5BH11, whole genome shotgun sequence.</title>
        <authorList>
            <person name="Tuo L."/>
        </authorList>
    </citation>
    <scope>NUCLEOTIDE SEQUENCE [LARGE SCALE GENOMIC DNA]</scope>
    <source>
        <strain evidence="2 3">N5BH11</strain>
    </source>
</reference>
<evidence type="ECO:0000256" key="1">
    <source>
        <dbReference type="SAM" id="MobiDB-lite"/>
    </source>
</evidence>
<dbReference type="RefSeq" id="WP_137451391.1">
    <property type="nucleotide sequence ID" value="NZ_SZZH01000006.1"/>
</dbReference>
<dbReference type="AlphaFoldDB" id="A0A4V6Y6P2"/>
<gene>
    <name evidence="2" type="ORF">FDO65_19505</name>
</gene>
<evidence type="ECO:0000313" key="2">
    <source>
        <dbReference type="EMBL" id="TKV57005.1"/>
    </source>
</evidence>
<keyword evidence="3" id="KW-1185">Reference proteome</keyword>